<keyword evidence="2" id="KW-1185">Reference proteome</keyword>
<protein>
    <recommendedName>
        <fullName evidence="3">NAD(P)-binding domain-containing protein</fullName>
    </recommendedName>
</protein>
<evidence type="ECO:0000313" key="1">
    <source>
        <dbReference type="EMBL" id="MEN2785823.1"/>
    </source>
</evidence>
<name>A0ABU9XPU4_9SPHN</name>
<dbReference type="EMBL" id="JBDIMF010000001">
    <property type="protein sequence ID" value="MEN2785823.1"/>
    <property type="molecule type" value="Genomic_DNA"/>
</dbReference>
<organism evidence="1 2">
    <name type="scientific">Sphingomonas qilianensis</name>
    <dbReference type="NCBI Taxonomy" id="1736690"/>
    <lineage>
        <taxon>Bacteria</taxon>
        <taxon>Pseudomonadati</taxon>
        <taxon>Pseudomonadota</taxon>
        <taxon>Alphaproteobacteria</taxon>
        <taxon>Sphingomonadales</taxon>
        <taxon>Sphingomonadaceae</taxon>
        <taxon>Sphingomonas</taxon>
    </lineage>
</organism>
<dbReference type="Proteomes" id="UP001404104">
    <property type="component" value="Unassembled WGS sequence"/>
</dbReference>
<accession>A0ABU9XPU4</accession>
<gene>
    <name evidence="1" type="ORF">ABC969_05240</name>
</gene>
<reference evidence="1 2" key="1">
    <citation type="submission" date="2024-05" db="EMBL/GenBank/DDBJ databases">
        <authorList>
            <person name="Liu Q."/>
            <person name="Xin Y.-H."/>
        </authorList>
    </citation>
    <scope>NUCLEOTIDE SEQUENCE [LARGE SCALE GENOMIC DNA]</scope>
    <source>
        <strain evidence="1 2">CGMCC 1.15349</strain>
    </source>
</reference>
<comment type="caution">
    <text evidence="1">The sequence shown here is derived from an EMBL/GenBank/DDBJ whole genome shotgun (WGS) entry which is preliminary data.</text>
</comment>
<evidence type="ECO:0008006" key="3">
    <source>
        <dbReference type="Google" id="ProtNLM"/>
    </source>
</evidence>
<proteinExistence type="predicted"/>
<evidence type="ECO:0000313" key="2">
    <source>
        <dbReference type="Proteomes" id="UP001404104"/>
    </source>
</evidence>
<dbReference type="RefSeq" id="WP_345863456.1">
    <property type="nucleotide sequence ID" value="NZ_JBDIMF010000001.1"/>
</dbReference>
<sequence>MTTAPTTLKYAIVMGAKGRLGRAFVQRLRRDGFEVEAVDIGEPRRGHAPGYKPYLFDCAYSHDEPDAHVARVTGHLQEWQRYAAIFVPSSMWIDHDHAYGRAKRQVEQLAAQYRLQGAHIVTDRIGYFPGDGIAADPANPMYEHRVTGDALYARVMQRMQPAA</sequence>
<dbReference type="InterPro" id="IPR036291">
    <property type="entry name" value="NAD(P)-bd_dom_sf"/>
</dbReference>
<dbReference type="SUPFAM" id="SSF51735">
    <property type="entry name" value="NAD(P)-binding Rossmann-fold domains"/>
    <property type="match status" value="1"/>
</dbReference>